<dbReference type="EMBL" id="JACDUR010000003">
    <property type="protein sequence ID" value="MBA2891492.1"/>
    <property type="molecule type" value="Genomic_DNA"/>
</dbReference>
<keyword evidence="2" id="KW-0812">Transmembrane</keyword>
<protein>
    <recommendedName>
        <fullName evidence="5">LapA family protein</fullName>
    </recommendedName>
</protein>
<evidence type="ECO:0000313" key="3">
    <source>
        <dbReference type="EMBL" id="MBA2891492.1"/>
    </source>
</evidence>
<feature type="compositionally biased region" description="Basic and acidic residues" evidence="1">
    <location>
        <begin position="83"/>
        <end position="109"/>
    </location>
</feature>
<reference evidence="3 4" key="1">
    <citation type="submission" date="2020-07" db="EMBL/GenBank/DDBJ databases">
        <title>Genomic Encyclopedia of Type Strains, Phase IV (KMG-IV): sequencing the most valuable type-strain genomes for metagenomic binning, comparative biology and taxonomic classification.</title>
        <authorList>
            <person name="Goeker M."/>
        </authorList>
    </citation>
    <scope>NUCLEOTIDE SEQUENCE [LARGE SCALE GENOMIC DNA]</scope>
    <source>
        <strain evidence="3 4">DSM 45533</strain>
    </source>
</reference>
<proteinExistence type="predicted"/>
<organism evidence="3 4">
    <name type="scientific">Nonomuraea soli</name>
    <dbReference type="NCBI Taxonomy" id="1032476"/>
    <lineage>
        <taxon>Bacteria</taxon>
        <taxon>Bacillati</taxon>
        <taxon>Actinomycetota</taxon>
        <taxon>Actinomycetes</taxon>
        <taxon>Streptosporangiales</taxon>
        <taxon>Streptosporangiaceae</taxon>
        <taxon>Nonomuraea</taxon>
    </lineage>
</organism>
<evidence type="ECO:0000313" key="4">
    <source>
        <dbReference type="Proteomes" id="UP000530928"/>
    </source>
</evidence>
<keyword evidence="2" id="KW-1133">Transmembrane helix</keyword>
<accession>A0A7W0CHU6</accession>
<evidence type="ECO:0008006" key="5">
    <source>
        <dbReference type="Google" id="ProtNLM"/>
    </source>
</evidence>
<dbReference type="Proteomes" id="UP000530928">
    <property type="component" value="Unassembled WGS sequence"/>
</dbReference>
<dbReference type="RefSeq" id="WP_181610284.1">
    <property type="nucleotide sequence ID" value="NZ_BAABAM010000002.1"/>
</dbReference>
<sequence length="135" mass="14847">MVVLGVLLVLAAAGTIAFVAVNSSSMSEVSYSAFGYSVSANHLEMFVAGAVVAAVLLLGIAMINSGWKRASVRRRRLREVRHEADDRVARLEEEKRDLQRKLEEEHTSRPDVQPVQPAADHAATDRLVHRDTTRA</sequence>
<comment type="caution">
    <text evidence="3">The sequence shown here is derived from an EMBL/GenBank/DDBJ whole genome shotgun (WGS) entry which is preliminary data.</text>
</comment>
<feature type="region of interest" description="Disordered" evidence="1">
    <location>
        <begin position="83"/>
        <end position="135"/>
    </location>
</feature>
<dbReference type="AlphaFoldDB" id="A0A7W0CHU6"/>
<feature type="compositionally biased region" description="Basic and acidic residues" evidence="1">
    <location>
        <begin position="122"/>
        <end position="135"/>
    </location>
</feature>
<evidence type="ECO:0000256" key="2">
    <source>
        <dbReference type="SAM" id="Phobius"/>
    </source>
</evidence>
<keyword evidence="2" id="KW-0472">Membrane</keyword>
<feature type="transmembrane region" description="Helical" evidence="2">
    <location>
        <begin position="45"/>
        <end position="67"/>
    </location>
</feature>
<evidence type="ECO:0000256" key="1">
    <source>
        <dbReference type="SAM" id="MobiDB-lite"/>
    </source>
</evidence>
<gene>
    <name evidence="3" type="ORF">HNR30_002833</name>
</gene>
<keyword evidence="4" id="KW-1185">Reference proteome</keyword>
<name>A0A7W0CHU6_9ACTN</name>